<keyword evidence="2" id="KW-0378">Hydrolase</keyword>
<evidence type="ECO:0000256" key="3">
    <source>
        <dbReference type="ARBA" id="ARBA00023295"/>
    </source>
</evidence>
<comment type="similarity">
    <text evidence="1">Belongs to the glycosyl hydrolase 39 family.</text>
</comment>
<dbReference type="EMBL" id="JAANNP010000004">
    <property type="protein sequence ID" value="NHC14076.1"/>
    <property type="molecule type" value="Genomic_DNA"/>
</dbReference>
<evidence type="ECO:0000256" key="5">
    <source>
        <dbReference type="SAM" id="Phobius"/>
    </source>
</evidence>
<evidence type="ECO:0000313" key="8">
    <source>
        <dbReference type="Proteomes" id="UP000800981"/>
    </source>
</evidence>
<dbReference type="PANTHER" id="PTHR12631">
    <property type="entry name" value="ALPHA-L-IDURONIDASE"/>
    <property type="match status" value="1"/>
</dbReference>
<gene>
    <name evidence="7" type="ORF">G9H71_09815</name>
</gene>
<dbReference type="InterPro" id="IPR051923">
    <property type="entry name" value="Glycosyl_Hydrolase_39"/>
</dbReference>
<keyword evidence="5" id="KW-1133">Transmembrane helix</keyword>
<organism evidence="7 8">
    <name type="scientific">Motilibacter deserti</name>
    <dbReference type="NCBI Taxonomy" id="2714956"/>
    <lineage>
        <taxon>Bacteria</taxon>
        <taxon>Bacillati</taxon>
        <taxon>Actinomycetota</taxon>
        <taxon>Actinomycetes</taxon>
        <taxon>Motilibacterales</taxon>
        <taxon>Motilibacteraceae</taxon>
        <taxon>Motilibacter</taxon>
    </lineage>
</organism>
<keyword evidence="8" id="KW-1185">Reference proteome</keyword>
<dbReference type="InterPro" id="IPR049166">
    <property type="entry name" value="GH39_cat"/>
</dbReference>
<evidence type="ECO:0000313" key="7">
    <source>
        <dbReference type="EMBL" id="NHC14076.1"/>
    </source>
</evidence>
<accession>A0ABX0GVA0</accession>
<dbReference type="Proteomes" id="UP000800981">
    <property type="component" value="Unassembled WGS sequence"/>
</dbReference>
<name>A0ABX0GVA0_9ACTN</name>
<protein>
    <submittedName>
        <fullName evidence="7">Cellulase family glycosylhydrolase</fullName>
    </submittedName>
</protein>
<evidence type="ECO:0000256" key="1">
    <source>
        <dbReference type="ARBA" id="ARBA00008875"/>
    </source>
</evidence>
<evidence type="ECO:0000256" key="2">
    <source>
        <dbReference type="ARBA" id="ARBA00022801"/>
    </source>
</evidence>
<evidence type="ECO:0000256" key="4">
    <source>
        <dbReference type="SAM" id="MobiDB-lite"/>
    </source>
</evidence>
<dbReference type="InterPro" id="IPR017853">
    <property type="entry name" value="GH"/>
</dbReference>
<dbReference type="PANTHER" id="PTHR12631:SF10">
    <property type="entry name" value="BETA-XYLOSIDASE-LIKE PROTEIN-RELATED"/>
    <property type="match status" value="1"/>
</dbReference>
<dbReference type="Pfam" id="PF01229">
    <property type="entry name" value="Glyco_hydro_39"/>
    <property type="match status" value="1"/>
</dbReference>
<keyword evidence="5" id="KW-0472">Membrane</keyword>
<dbReference type="Gene3D" id="3.20.20.80">
    <property type="entry name" value="Glycosidases"/>
    <property type="match status" value="1"/>
</dbReference>
<feature type="domain" description="Glycosyl hydrolases family 39 N-terminal catalytic" evidence="6">
    <location>
        <begin position="90"/>
        <end position="315"/>
    </location>
</feature>
<comment type="caution">
    <text evidence="7">The sequence shown here is derived from an EMBL/GenBank/DDBJ whole genome shotgun (WGS) entry which is preliminary data.</text>
</comment>
<feature type="region of interest" description="Disordered" evidence="4">
    <location>
        <begin position="1"/>
        <end position="30"/>
    </location>
</feature>
<keyword evidence="3" id="KW-0326">Glycosidase</keyword>
<proteinExistence type="inferred from homology"/>
<feature type="transmembrane region" description="Helical" evidence="5">
    <location>
        <begin position="36"/>
        <end position="56"/>
    </location>
</feature>
<sequence>MQFRRPGSLVPDRSDQVVDGRAAAGSAARPRRPHRVAAVVAAATALPLVAALPASAATVTVPKAYFGMHQSSVSSGVFPGAPVGAVRLWDVGAQWRDVEPSRGTWDFTKLDRAVTTSRAKGAQPMIVLGQTPTWAASKPSLAGPYGPGAASMPRSITYWREYVTKVAQRYKGRVRAYQIWNEPNVETFWTGTAAQMVTLTREARAIIKRYDRNATVVSPGFATRRPTNIPWMSSYFRAGGGKYVDVVALHLYPAPTAGPEGSITLLNKAKQALKKARVSKPIWNTEINYGAGYNGAPPRAYADSTAAAYVSRTLLLNASNGVSRVFWYGWDTRGFLGIDLSRQSRQTRAGQAYRITQKWMQGARLQSCTVDSRRTYTCVLRYSSRSYAKVIWNPSRAIRVRTTKYTTGVEFVNGRVLRFRGARNQTVIASPVLIRSTRV</sequence>
<dbReference type="RefSeq" id="WP_166281258.1">
    <property type="nucleotide sequence ID" value="NZ_JAANNP010000004.1"/>
</dbReference>
<evidence type="ECO:0000259" key="6">
    <source>
        <dbReference type="Pfam" id="PF01229"/>
    </source>
</evidence>
<reference evidence="7 8" key="1">
    <citation type="submission" date="2020-03" db="EMBL/GenBank/DDBJ databases">
        <title>Two novel Motilibacter sp.</title>
        <authorList>
            <person name="Liu S."/>
        </authorList>
    </citation>
    <scope>NUCLEOTIDE SEQUENCE [LARGE SCALE GENOMIC DNA]</scope>
    <source>
        <strain evidence="7 8">E257</strain>
    </source>
</reference>
<dbReference type="SUPFAM" id="SSF51445">
    <property type="entry name" value="(Trans)glycosidases"/>
    <property type="match status" value="1"/>
</dbReference>
<keyword evidence="5" id="KW-0812">Transmembrane</keyword>